<gene>
    <name evidence="1" type="ordered locus">Phep_0341</name>
</gene>
<reference evidence="1 2" key="1">
    <citation type="journal article" date="2009" name="Stand. Genomic Sci.">
        <title>Complete genome sequence of Pedobacter heparinus type strain (HIM 762-3).</title>
        <authorList>
            <person name="Han C."/>
            <person name="Spring S."/>
            <person name="Lapidus A."/>
            <person name="Del Rio T.G."/>
            <person name="Tice H."/>
            <person name="Copeland A."/>
            <person name="Cheng J.F."/>
            <person name="Lucas S."/>
            <person name="Chen F."/>
            <person name="Nolan M."/>
            <person name="Bruce D."/>
            <person name="Goodwin L."/>
            <person name="Pitluck S."/>
            <person name="Ivanova N."/>
            <person name="Mavromatis K."/>
            <person name="Mikhailova N."/>
            <person name="Pati A."/>
            <person name="Chen A."/>
            <person name="Palaniappan K."/>
            <person name="Land M."/>
            <person name="Hauser L."/>
            <person name="Chang Y.J."/>
            <person name="Jeffries C.C."/>
            <person name="Saunders E."/>
            <person name="Chertkov O."/>
            <person name="Brettin T."/>
            <person name="Goker M."/>
            <person name="Rohde M."/>
            <person name="Bristow J."/>
            <person name="Eisen J.A."/>
            <person name="Markowitz V."/>
            <person name="Hugenholtz P."/>
            <person name="Kyrpides N.C."/>
            <person name="Klenk H.P."/>
            <person name="Detter J.C."/>
        </authorList>
    </citation>
    <scope>NUCLEOTIDE SEQUENCE [LARGE SCALE GENOMIC DNA]</scope>
    <source>
        <strain evidence="2">ATCC 13125 / DSM 2366 / CIP 104194 / JCM 7457 / NBRC 12017 / NCIMB 9290 / NRRL B-14731 / HIM 762-3</strain>
    </source>
</reference>
<evidence type="ECO:0000313" key="1">
    <source>
        <dbReference type="EMBL" id="ACU02565.1"/>
    </source>
</evidence>
<dbReference type="OrthoDB" id="2484600at2"/>
<dbReference type="eggNOG" id="ENOG5033Q1M">
    <property type="taxonomic scope" value="Bacteria"/>
</dbReference>
<dbReference type="Gene3D" id="3.20.20.80">
    <property type="entry name" value="Glycosidases"/>
    <property type="match status" value="1"/>
</dbReference>
<protein>
    <recommendedName>
        <fullName evidence="3">Glycoside hydrolase family 42 N-terminal domain-containing protein</fullName>
    </recommendedName>
</protein>
<dbReference type="HOGENOM" id="CLU_386777_0_0_10"/>
<dbReference type="PROSITE" id="PS51318">
    <property type="entry name" value="TAT"/>
    <property type="match status" value="1"/>
</dbReference>
<dbReference type="STRING" id="485917.Phep_0341"/>
<dbReference type="SUPFAM" id="SSF51445">
    <property type="entry name" value="(Trans)glycosidases"/>
    <property type="match status" value="1"/>
</dbReference>
<dbReference type="Gene3D" id="3.40.50.880">
    <property type="match status" value="1"/>
</dbReference>
<dbReference type="InterPro" id="IPR017853">
    <property type="entry name" value="GH"/>
</dbReference>
<dbReference type="KEGG" id="phe:Phep_0341"/>
<accession>C6XZ83</accession>
<dbReference type="RefSeq" id="WP_012780518.1">
    <property type="nucleotide sequence ID" value="NC_013061.1"/>
</dbReference>
<dbReference type="InterPro" id="IPR029062">
    <property type="entry name" value="Class_I_gatase-like"/>
</dbReference>
<evidence type="ECO:0008006" key="3">
    <source>
        <dbReference type="Google" id="ProtNLM"/>
    </source>
</evidence>
<dbReference type="EMBL" id="CP001681">
    <property type="protein sequence ID" value="ACU02565.1"/>
    <property type="molecule type" value="Genomic_DNA"/>
</dbReference>
<dbReference type="AlphaFoldDB" id="C6XZ83"/>
<dbReference type="Proteomes" id="UP000000852">
    <property type="component" value="Chromosome"/>
</dbReference>
<keyword evidence="2" id="KW-1185">Reference proteome</keyword>
<dbReference type="InterPro" id="IPR006311">
    <property type="entry name" value="TAT_signal"/>
</dbReference>
<proteinExistence type="predicted"/>
<evidence type="ECO:0000313" key="2">
    <source>
        <dbReference type="Proteomes" id="UP000000852"/>
    </source>
</evidence>
<name>C6XZ83_PEDHD</name>
<sequence>MKHTNDRRDFIKKISLTGLGLALTNGFTKTYAGTTGNTLVDRRATIVGLPQNPSVPFVPQRAASWWVTIEDLQWSQKKIVDKIKRRAAAFAEAEIDLAINYGCHIRFDFSNYFGQLHGYMANVCDELHKYNIKFMDHYSCNHVERPRGEEEFKKLHRGQRHHVLLFHDPKAAAFAQYEGHLFNDICEVDIRDGSRGYARQYQMETFCHNNPGFLDMHARYLERLFKEVPIDGIEVDDMCDYSGLTTCGCKYCRDRFKKDYGHEIPAFGEKSFWGDVKKPMLQWGNYENPAFRDWLRMKTDVIVDHVKMVKRIAGDKPLMSCCSSTGPIVLNGISLDLEKMAPYLDFFMLENVGTNVKSVDWTHMDAEALNQKDIADKRGNAPAMALSYTIYEKGGYFGWALSRFWGVANWSSTHNQRLEEDPADAMEMEDVIRPSNLWEVKHSPMKAREGKDLVEVRVVNNKLCKDNGWRDDEGQEHWTHAKTWSKKLLENNIGYRFVRYEELADAAALKKDQTPLVLDGVGCVSDAQFNAIKSYLAAGGKAWLALPFGTHDGKGFKRTVPLSDELRSTKYKNLVFIDSITRSDVLSKLIAQGNLKPVIRQIAGDKGWVARIRIYKNKPVIHLMNTALTGIPHPSIKDNSGISILADISSKIENNKLQYEIHTERIKLTDLKVSSPELAENQRNVAVFKSKKGYSTFNVDLNGIKVYAELINAV</sequence>
<organism evidence="1 2">
    <name type="scientific">Pedobacter heparinus (strain ATCC 13125 / DSM 2366 / CIP 104194 / JCM 7457 / NBRC 12017 / NCIMB 9290 / NRRL B-14731 / HIM 762-3)</name>
    <dbReference type="NCBI Taxonomy" id="485917"/>
    <lineage>
        <taxon>Bacteria</taxon>
        <taxon>Pseudomonadati</taxon>
        <taxon>Bacteroidota</taxon>
        <taxon>Sphingobacteriia</taxon>
        <taxon>Sphingobacteriales</taxon>
        <taxon>Sphingobacteriaceae</taxon>
        <taxon>Pedobacter</taxon>
    </lineage>
</organism>